<reference evidence="1 2" key="1">
    <citation type="submission" date="2016-10" db="EMBL/GenBank/DDBJ databases">
        <authorList>
            <person name="de Groot N.N."/>
        </authorList>
    </citation>
    <scope>NUCLEOTIDE SEQUENCE [LARGE SCALE GENOMIC DNA]</scope>
    <source>
        <strain evidence="1 2">DSM 29340</strain>
    </source>
</reference>
<dbReference type="STRING" id="1227549.SAMN05444007_1226"/>
<keyword evidence="1" id="KW-0808">Transferase</keyword>
<dbReference type="InterPro" id="IPR044855">
    <property type="entry name" value="CoA-Trfase_III_dom3_sf"/>
</dbReference>
<keyword evidence="2" id="KW-1185">Reference proteome</keyword>
<sequence length="396" mass="43544">MPDEFKPLRDIRVVEMTHMIMGPSCGQILAYLGAEVIKVEPPAGDKTRHLTGMGRGFFPSFNRGKRSITLDLKSPAGTSALDRLLETADVLVENFRDQSLAKMGFAPSDLRNKHPKLIVASCKGFLHGPYQDRTAMDEVVQMMSGMAYMTGPKGRPLRIGSSANDIMGGLFGALAVLGALMERHQSGQGRALRIGLFENCLMLVMQHMVQFDLDGREPAPMPEREFSWPIYDIFDTRDQRQIFVGAVTEGHWHILCNAIGLQHLRKDPRLQSKMDQIEARDWTIPIFAEALARRDFAELIEIFEATGIPFSPINRPVDMYQDPHVTRPGGLHHSHLPGGQEFRAPGLPIEVDGATPRPASLDVADVGDDTDAVLSELGLSPSEAQAASGALQAKMA</sequence>
<dbReference type="Gene3D" id="3.40.50.10540">
    <property type="entry name" value="Crotonobetainyl-coa:carnitine coa-transferase, domain 1"/>
    <property type="match status" value="1"/>
</dbReference>
<proteinExistence type="predicted"/>
<dbReference type="Gene3D" id="3.30.1540.10">
    <property type="entry name" value="formyl-coa transferase, domain 3"/>
    <property type="match status" value="1"/>
</dbReference>
<dbReference type="AlphaFoldDB" id="A0A1H7E249"/>
<evidence type="ECO:0000313" key="2">
    <source>
        <dbReference type="Proteomes" id="UP000199379"/>
    </source>
</evidence>
<protein>
    <submittedName>
        <fullName evidence="1">Crotonobetainyl-CoA:carnitine CoA-transferase CaiB</fullName>
    </submittedName>
</protein>
<dbReference type="InterPro" id="IPR003673">
    <property type="entry name" value="CoA-Trfase_fam_III"/>
</dbReference>
<dbReference type="SUPFAM" id="SSF89796">
    <property type="entry name" value="CoA-transferase family III (CaiB/BaiF)"/>
    <property type="match status" value="1"/>
</dbReference>
<dbReference type="GO" id="GO:0016740">
    <property type="term" value="F:transferase activity"/>
    <property type="evidence" value="ECO:0007669"/>
    <property type="project" value="UniProtKB-KW"/>
</dbReference>
<dbReference type="Pfam" id="PF02515">
    <property type="entry name" value="CoA_transf_3"/>
    <property type="match status" value="1"/>
</dbReference>
<gene>
    <name evidence="1" type="ORF">SAMN05444007_1226</name>
</gene>
<dbReference type="InterPro" id="IPR023606">
    <property type="entry name" value="CoA-Trfase_III_dom_1_sf"/>
</dbReference>
<dbReference type="OrthoDB" id="7208981at2"/>
<dbReference type="EMBL" id="FNYD01000022">
    <property type="protein sequence ID" value="SEK07918.1"/>
    <property type="molecule type" value="Genomic_DNA"/>
</dbReference>
<dbReference type="PANTHER" id="PTHR48228:SF7">
    <property type="entry name" value="FATTY ACYL-COA TRANSFERASE RV3272-RELATED"/>
    <property type="match status" value="1"/>
</dbReference>
<dbReference type="RefSeq" id="WP_092371569.1">
    <property type="nucleotide sequence ID" value="NZ_BMGV01000020.1"/>
</dbReference>
<dbReference type="PANTHER" id="PTHR48228">
    <property type="entry name" value="SUCCINYL-COA--D-CITRAMALATE COA-TRANSFERASE"/>
    <property type="match status" value="1"/>
</dbReference>
<dbReference type="Proteomes" id="UP000199379">
    <property type="component" value="Unassembled WGS sequence"/>
</dbReference>
<accession>A0A1H7E249</accession>
<organism evidence="1 2">
    <name type="scientific">Cribrihabitans marinus</name>
    <dbReference type="NCBI Taxonomy" id="1227549"/>
    <lineage>
        <taxon>Bacteria</taxon>
        <taxon>Pseudomonadati</taxon>
        <taxon>Pseudomonadota</taxon>
        <taxon>Alphaproteobacteria</taxon>
        <taxon>Rhodobacterales</taxon>
        <taxon>Paracoccaceae</taxon>
        <taxon>Cribrihabitans</taxon>
    </lineage>
</organism>
<name>A0A1H7E249_9RHOB</name>
<dbReference type="InterPro" id="IPR050509">
    <property type="entry name" value="CoA-transferase_III"/>
</dbReference>
<evidence type="ECO:0000313" key="1">
    <source>
        <dbReference type="EMBL" id="SEK07918.1"/>
    </source>
</evidence>